<dbReference type="AlphaFoldDB" id="B6JVD6"/>
<reference evidence="1 3" key="1">
    <citation type="journal article" date="2011" name="Science">
        <title>Comparative functional genomics of the fission yeasts.</title>
        <authorList>
            <person name="Rhind N."/>
            <person name="Chen Z."/>
            <person name="Yassour M."/>
            <person name="Thompson D.A."/>
            <person name="Haas B.J."/>
            <person name="Habib N."/>
            <person name="Wapinski I."/>
            <person name="Roy S."/>
            <person name="Lin M.F."/>
            <person name="Heiman D.I."/>
            <person name="Young S.K."/>
            <person name="Furuya K."/>
            <person name="Guo Y."/>
            <person name="Pidoux A."/>
            <person name="Chen H.M."/>
            <person name="Robbertse B."/>
            <person name="Goldberg J.M."/>
            <person name="Aoki K."/>
            <person name="Bayne E.H."/>
            <person name="Berlin A.M."/>
            <person name="Desjardins C.A."/>
            <person name="Dobbs E."/>
            <person name="Dukaj L."/>
            <person name="Fan L."/>
            <person name="FitzGerald M.G."/>
            <person name="French C."/>
            <person name="Gujja S."/>
            <person name="Hansen K."/>
            <person name="Keifenheim D."/>
            <person name="Levin J.Z."/>
            <person name="Mosher R.A."/>
            <person name="Mueller C.A."/>
            <person name="Pfiffner J."/>
            <person name="Priest M."/>
            <person name="Russ C."/>
            <person name="Smialowska A."/>
            <person name="Swoboda P."/>
            <person name="Sykes S.M."/>
            <person name="Vaughn M."/>
            <person name="Vengrova S."/>
            <person name="Yoder R."/>
            <person name="Zeng Q."/>
            <person name="Allshire R."/>
            <person name="Baulcombe D."/>
            <person name="Birren B.W."/>
            <person name="Brown W."/>
            <person name="Ekwall K."/>
            <person name="Kellis M."/>
            <person name="Leatherwood J."/>
            <person name="Levin H."/>
            <person name="Margalit H."/>
            <person name="Martienssen R."/>
            <person name="Nieduszynski C.A."/>
            <person name="Spatafora J.W."/>
            <person name="Friedman N."/>
            <person name="Dalgaard J.Z."/>
            <person name="Baumann P."/>
            <person name="Niki H."/>
            <person name="Regev A."/>
            <person name="Nusbaum C."/>
        </authorList>
    </citation>
    <scope>NUCLEOTIDE SEQUENCE [LARGE SCALE GENOMIC DNA]</scope>
    <source>
        <strain evidence="3">yFS275 / FY16936</strain>
    </source>
</reference>
<evidence type="ECO:0000313" key="1">
    <source>
        <dbReference type="EMBL" id="EEB05337.1"/>
    </source>
</evidence>
<organism evidence="1 3">
    <name type="scientific">Schizosaccharomyces japonicus (strain yFS275 / FY16936)</name>
    <name type="common">Fission yeast</name>
    <dbReference type="NCBI Taxonomy" id="402676"/>
    <lineage>
        <taxon>Eukaryota</taxon>
        <taxon>Fungi</taxon>
        <taxon>Dikarya</taxon>
        <taxon>Ascomycota</taxon>
        <taxon>Taphrinomycotina</taxon>
        <taxon>Schizosaccharomycetes</taxon>
        <taxon>Schizosaccharomycetales</taxon>
        <taxon>Schizosaccharomycetaceae</taxon>
        <taxon>Schizosaccharomyces</taxon>
    </lineage>
</organism>
<proteinExistence type="predicted"/>
<gene>
    <name evidence="2" type="primary">not11</name>
    <name evidence="1" type="ORF">SJAG_00343</name>
</gene>
<dbReference type="EMBL" id="KE651166">
    <property type="protein sequence ID" value="EEB05337.1"/>
    <property type="molecule type" value="Genomic_DNA"/>
</dbReference>
<name>B6JVD6_SCHJY</name>
<accession>B6JVD6</accession>
<dbReference type="OMA" id="DLQSFCM"/>
<evidence type="ECO:0000313" key="2">
    <source>
        <dbReference type="JaponicusDB" id="SJAG_00343"/>
    </source>
</evidence>
<dbReference type="HOGENOM" id="CLU_826815_0_0_1"/>
<sequence>MLTDEVFHKPLIEQINRDGEALNDTDKFNVAVQLLSTLDDPKLSPCEQLLIEFKIWALYEHAPLRYHPFLIHFYENWKNPSLPPARKLLLSCVLAGRVPEILSKTPNMLTNETSDSYIKSVVKQVNEEELQNWLAIAELAPNPKERSRVDVWQLGLQRKLRKDEQQNLLELVSMNPIRPTTKELDAFIFCNPDFCTTFLIATLDKEEELQLKEDLLFECSQLPISVYNLQTILLVLLRRPQTATMMVRKLPWLYHVLNALNNQLQHVTDETNLNRCTQLVPLFLTNLMNCKQLSNLLTHDFFLEVQDICIATMPCSAELYKRLMSNQETTNPST</sequence>
<dbReference type="RefSeq" id="XP_002171630.1">
    <property type="nucleotide sequence ID" value="XM_002171594.2"/>
</dbReference>
<dbReference type="OrthoDB" id="10617211at2759"/>
<dbReference type="JaponicusDB" id="SJAG_00343">
    <property type="gene designation" value="not11"/>
</dbReference>
<protein>
    <recommendedName>
        <fullName evidence="4">CCR4-NOT transcription complex subunit 11</fullName>
    </recommendedName>
</protein>
<dbReference type="VEuPathDB" id="FungiDB:SJAG_00343"/>
<evidence type="ECO:0000313" key="3">
    <source>
        <dbReference type="Proteomes" id="UP000001744"/>
    </source>
</evidence>
<keyword evidence="3" id="KW-1185">Reference proteome</keyword>
<dbReference type="GeneID" id="7049657"/>
<evidence type="ECO:0008006" key="4">
    <source>
        <dbReference type="Google" id="ProtNLM"/>
    </source>
</evidence>
<dbReference type="Proteomes" id="UP000001744">
    <property type="component" value="Unassembled WGS sequence"/>
</dbReference>